<gene>
    <name evidence="10" type="ORF">CSH63_14980</name>
</gene>
<dbReference type="PANTHER" id="PTHR43790">
    <property type="entry name" value="CARBOHYDRATE TRANSPORT ATP-BINDING PROTEIN MG119-RELATED"/>
    <property type="match status" value="1"/>
</dbReference>
<evidence type="ECO:0000313" key="11">
    <source>
        <dbReference type="Proteomes" id="UP000267804"/>
    </source>
</evidence>
<dbReference type="InterPro" id="IPR003593">
    <property type="entry name" value="AAA+_ATPase"/>
</dbReference>
<dbReference type="PANTHER" id="PTHR43790:SF9">
    <property type="entry name" value="GALACTOFURANOSE TRANSPORTER ATP-BINDING PROTEIN YTFR"/>
    <property type="match status" value="1"/>
</dbReference>
<keyword evidence="5" id="KW-0547">Nucleotide-binding</keyword>
<sequence length="537" mass="55730">MTGVDNRDAPGPSGRVVVAATGVAKRFGGVTALDGVDFDVRAGEVHALLGENGAGKSTLINVLSGVITDYDGEVTVDGTPVRFTGPAAAQAAGIATIHQELDLVPALSVADNLVLGREPRTRLRTVDRRAAARTAREHLDRLGADIDPRRPVGSLRVGEQQLVEIAKALALDARVLVMDEPTAALADGEVRRLFTTIGGLRRRGVGVVYISHRMEEIEVVADRATVLRNGSVAGVVPAGRMDRPRIVAMMVGGRAASLFEPAPADVAGAPGPPRGSGGGDPVLHVTDLAVRPRAPRPGRCEPAGISLTVRAGEIVGLAGLMGAGRTELLETLFGAGPAGRRTGTVLLAGRPYAPRRPRAALRAGVGFVPEDRRRSALVLEHPVGRSIVLAALSRLTSAGFVSRGRERAAVARSVTDLAIKTASAATPVGALSGGNQQKVVFARHLLTEPRLLLLDEPTRGVDIGAKAEIYRLLRRLAGDGMGILLASSELPELLGVCDRVVVLRRGRAVADLATGGCTAEDVLAAAMGGPAAGRDDR</sequence>
<evidence type="ECO:0000256" key="3">
    <source>
        <dbReference type="ARBA" id="ARBA00022475"/>
    </source>
</evidence>
<dbReference type="FunFam" id="3.40.50.300:FF:000127">
    <property type="entry name" value="Ribose import ATP-binding protein RbsA"/>
    <property type="match status" value="1"/>
</dbReference>
<proteinExistence type="predicted"/>
<keyword evidence="3" id="KW-1003">Cell membrane</keyword>
<evidence type="ECO:0000256" key="2">
    <source>
        <dbReference type="ARBA" id="ARBA00022448"/>
    </source>
</evidence>
<evidence type="ECO:0000256" key="8">
    <source>
        <dbReference type="ARBA" id="ARBA00023136"/>
    </source>
</evidence>
<organism evidence="10 11">
    <name type="scientific">Micromonospora tulbaghiae</name>
    <dbReference type="NCBI Taxonomy" id="479978"/>
    <lineage>
        <taxon>Bacteria</taxon>
        <taxon>Bacillati</taxon>
        <taxon>Actinomycetota</taxon>
        <taxon>Actinomycetes</taxon>
        <taxon>Micromonosporales</taxon>
        <taxon>Micromonosporaceae</taxon>
        <taxon>Micromonospora</taxon>
    </lineage>
</organism>
<dbReference type="GO" id="GO:0005886">
    <property type="term" value="C:plasma membrane"/>
    <property type="evidence" value="ECO:0007669"/>
    <property type="project" value="UniProtKB-SubCell"/>
</dbReference>
<dbReference type="CDD" id="cd03216">
    <property type="entry name" value="ABC_Carb_Monos_I"/>
    <property type="match status" value="1"/>
</dbReference>
<evidence type="ECO:0000256" key="6">
    <source>
        <dbReference type="ARBA" id="ARBA00022840"/>
    </source>
</evidence>
<dbReference type="EMBL" id="CP024087">
    <property type="protein sequence ID" value="AYF28734.1"/>
    <property type="molecule type" value="Genomic_DNA"/>
</dbReference>
<evidence type="ECO:0000256" key="1">
    <source>
        <dbReference type="ARBA" id="ARBA00004202"/>
    </source>
</evidence>
<dbReference type="InterPro" id="IPR003439">
    <property type="entry name" value="ABC_transporter-like_ATP-bd"/>
</dbReference>
<reference evidence="10 11" key="1">
    <citation type="submission" date="2017-10" db="EMBL/GenBank/DDBJ databases">
        <title>Integration of genomic and chemical information greatly accelerates assignment of the full stereostructure of myelolactone, a potent inhibitor of myeloma from a marine-derived Micromonospora.</title>
        <authorList>
            <person name="Kim M.C."/>
            <person name="Machado H."/>
            <person name="Jensen P.R."/>
            <person name="Fenical W."/>
        </authorList>
    </citation>
    <scope>NUCLEOTIDE SEQUENCE [LARGE SCALE GENOMIC DNA]</scope>
    <source>
        <strain evidence="10 11">CNY-010</strain>
    </source>
</reference>
<evidence type="ECO:0000313" key="10">
    <source>
        <dbReference type="EMBL" id="AYF28734.1"/>
    </source>
</evidence>
<feature type="domain" description="ABC transporter" evidence="9">
    <location>
        <begin position="18"/>
        <end position="254"/>
    </location>
</feature>
<dbReference type="AlphaFoldDB" id="A0A386WQ49"/>
<name>A0A386WQ49_9ACTN</name>
<evidence type="ECO:0000256" key="4">
    <source>
        <dbReference type="ARBA" id="ARBA00022737"/>
    </source>
</evidence>
<dbReference type="SMART" id="SM00382">
    <property type="entry name" value="AAA"/>
    <property type="match status" value="2"/>
</dbReference>
<dbReference type="Pfam" id="PF00005">
    <property type="entry name" value="ABC_tran"/>
    <property type="match status" value="2"/>
</dbReference>
<keyword evidence="7" id="KW-1278">Translocase</keyword>
<keyword evidence="6 10" id="KW-0067">ATP-binding</keyword>
<evidence type="ECO:0000259" key="9">
    <source>
        <dbReference type="PROSITE" id="PS50893"/>
    </source>
</evidence>
<dbReference type="InterPro" id="IPR027417">
    <property type="entry name" value="P-loop_NTPase"/>
</dbReference>
<protein>
    <submittedName>
        <fullName evidence="10">Sugar ABC transporter ATP-binding protein</fullName>
    </submittedName>
</protein>
<dbReference type="PROSITE" id="PS50893">
    <property type="entry name" value="ABC_TRANSPORTER_2"/>
    <property type="match status" value="2"/>
</dbReference>
<dbReference type="SUPFAM" id="SSF52540">
    <property type="entry name" value="P-loop containing nucleoside triphosphate hydrolases"/>
    <property type="match status" value="2"/>
</dbReference>
<keyword evidence="2" id="KW-0813">Transport</keyword>
<comment type="subcellular location">
    <subcellularLocation>
        <location evidence="1">Cell membrane</location>
        <topology evidence="1">Peripheral membrane protein</topology>
    </subcellularLocation>
</comment>
<dbReference type="CDD" id="cd03215">
    <property type="entry name" value="ABC_Carb_Monos_II"/>
    <property type="match status" value="1"/>
</dbReference>
<keyword evidence="8" id="KW-0472">Membrane</keyword>
<dbReference type="GO" id="GO:0016887">
    <property type="term" value="F:ATP hydrolysis activity"/>
    <property type="evidence" value="ECO:0007669"/>
    <property type="project" value="InterPro"/>
</dbReference>
<feature type="domain" description="ABC transporter" evidence="9">
    <location>
        <begin position="283"/>
        <end position="530"/>
    </location>
</feature>
<dbReference type="KEGG" id="mtua:CSH63_14980"/>
<keyword evidence="4" id="KW-0677">Repeat</keyword>
<dbReference type="InterPro" id="IPR050107">
    <property type="entry name" value="ABC_carbohydrate_import_ATPase"/>
</dbReference>
<dbReference type="RefSeq" id="WP_120570812.1">
    <property type="nucleotide sequence ID" value="NZ_CP024087.1"/>
</dbReference>
<evidence type="ECO:0000256" key="7">
    <source>
        <dbReference type="ARBA" id="ARBA00022967"/>
    </source>
</evidence>
<evidence type="ECO:0000256" key="5">
    <source>
        <dbReference type="ARBA" id="ARBA00022741"/>
    </source>
</evidence>
<dbReference type="GO" id="GO:0005524">
    <property type="term" value="F:ATP binding"/>
    <property type="evidence" value="ECO:0007669"/>
    <property type="project" value="UniProtKB-KW"/>
</dbReference>
<dbReference type="Gene3D" id="3.40.50.300">
    <property type="entry name" value="P-loop containing nucleotide triphosphate hydrolases"/>
    <property type="match status" value="2"/>
</dbReference>
<accession>A0A386WQ49</accession>
<dbReference type="Proteomes" id="UP000267804">
    <property type="component" value="Chromosome"/>
</dbReference>